<comment type="subcellular location">
    <subcellularLocation>
        <location evidence="1">Cytoplasm</location>
        <location evidence="1">Cytoskeleton</location>
    </subcellularLocation>
</comment>
<dbReference type="Pfam" id="PF05856">
    <property type="entry name" value="ARPC4"/>
    <property type="match status" value="1"/>
</dbReference>
<dbReference type="PANTHER" id="PTHR22629:SF0">
    <property type="entry name" value="ACTIN-RELATED PROTEIN 2_3 COMPLEX SUBUNIT 4"/>
    <property type="match status" value="1"/>
</dbReference>
<dbReference type="GO" id="GO:0005885">
    <property type="term" value="C:Arp2/3 protein complex"/>
    <property type="evidence" value="ECO:0007669"/>
    <property type="project" value="InterPro"/>
</dbReference>
<reference evidence="6 7" key="2">
    <citation type="journal article" date="2017" name="Front. Plant Sci.">
        <title>Gene Classification and Mining of Molecular Markers Useful in Red Clover (Trifolium pratense) Breeding.</title>
        <authorList>
            <person name="Istvanek J."/>
            <person name="Dluhosova J."/>
            <person name="Dluhos P."/>
            <person name="Patkova L."/>
            <person name="Nedelnik J."/>
            <person name="Repkova J."/>
        </authorList>
    </citation>
    <scope>NUCLEOTIDE SEQUENCE [LARGE SCALE GENOMIC DNA]</scope>
    <source>
        <strain evidence="7">cv. Tatra</strain>
        <tissue evidence="6">Young leaves</tissue>
    </source>
</reference>
<keyword evidence="4" id="KW-0009">Actin-binding</keyword>
<keyword evidence="3" id="KW-0963">Cytoplasm</keyword>
<accession>A0A2K3JUF4</accession>
<evidence type="ECO:0000256" key="2">
    <source>
        <dbReference type="ARBA" id="ARBA00005919"/>
    </source>
</evidence>
<comment type="similarity">
    <text evidence="2">Belongs to the ARPC4 family.</text>
</comment>
<evidence type="ECO:0000256" key="3">
    <source>
        <dbReference type="ARBA" id="ARBA00022490"/>
    </source>
</evidence>
<feature type="non-terminal residue" evidence="6">
    <location>
        <position position="50"/>
    </location>
</feature>
<evidence type="ECO:0000256" key="1">
    <source>
        <dbReference type="ARBA" id="ARBA00004245"/>
    </source>
</evidence>
<dbReference type="AlphaFoldDB" id="A0A2K3JUF4"/>
<dbReference type="GO" id="GO:0051015">
    <property type="term" value="F:actin filament binding"/>
    <property type="evidence" value="ECO:0007669"/>
    <property type="project" value="TreeGrafter"/>
</dbReference>
<dbReference type="SUPFAM" id="SSF69645">
    <property type="entry name" value="Arp2/3 complex subunits"/>
    <property type="match status" value="1"/>
</dbReference>
<reference evidence="6 7" key="1">
    <citation type="journal article" date="2014" name="Am. J. Bot.">
        <title>Genome assembly and annotation for red clover (Trifolium pratense; Fabaceae).</title>
        <authorList>
            <person name="Istvanek J."/>
            <person name="Jaros M."/>
            <person name="Krenek A."/>
            <person name="Repkova J."/>
        </authorList>
    </citation>
    <scope>NUCLEOTIDE SEQUENCE [LARGE SCALE GENOMIC DNA]</scope>
    <source>
        <strain evidence="7">cv. Tatra</strain>
        <tissue evidence="6">Young leaves</tissue>
    </source>
</reference>
<name>A0A2K3JUF4_TRIPR</name>
<evidence type="ECO:0000313" key="6">
    <source>
        <dbReference type="EMBL" id="PNX57652.1"/>
    </source>
</evidence>
<proteinExistence type="inferred from homology"/>
<evidence type="ECO:0000256" key="5">
    <source>
        <dbReference type="ARBA" id="ARBA00023212"/>
    </source>
</evidence>
<evidence type="ECO:0000313" key="7">
    <source>
        <dbReference type="Proteomes" id="UP000236291"/>
    </source>
</evidence>
<comment type="caution">
    <text evidence="6">The sequence shown here is derived from an EMBL/GenBank/DDBJ whole genome shotgun (WGS) entry which is preliminary data.</text>
</comment>
<dbReference type="InterPro" id="IPR034666">
    <property type="entry name" value="ARPC2/4"/>
</dbReference>
<sequence length="50" mass="5740">MGSTLRLYLTCIRNTLHAAMCLQNFPCQEVERHNKPEVELKSSPELLLNP</sequence>
<keyword evidence="5" id="KW-0206">Cytoskeleton</keyword>
<gene>
    <name evidence="6" type="ORF">L195_g050512</name>
</gene>
<dbReference type="Proteomes" id="UP000236291">
    <property type="component" value="Unassembled WGS sequence"/>
</dbReference>
<dbReference type="STRING" id="57577.A0A2K3JUF4"/>
<dbReference type="GO" id="GO:0034314">
    <property type="term" value="P:Arp2/3 complex-mediated actin nucleation"/>
    <property type="evidence" value="ECO:0007669"/>
    <property type="project" value="InterPro"/>
</dbReference>
<dbReference type="EMBL" id="ASHM01076894">
    <property type="protein sequence ID" value="PNX57652.1"/>
    <property type="molecule type" value="Genomic_DNA"/>
</dbReference>
<dbReference type="PANTHER" id="PTHR22629">
    <property type="entry name" value="ARP2/3 COMPLEX 20 KD SUBUNIT"/>
    <property type="match status" value="1"/>
</dbReference>
<dbReference type="InterPro" id="IPR008384">
    <property type="entry name" value="ARPC4"/>
</dbReference>
<dbReference type="GO" id="GO:0030041">
    <property type="term" value="P:actin filament polymerization"/>
    <property type="evidence" value="ECO:0007669"/>
    <property type="project" value="InterPro"/>
</dbReference>
<organism evidence="6 7">
    <name type="scientific">Trifolium pratense</name>
    <name type="common">Red clover</name>
    <dbReference type="NCBI Taxonomy" id="57577"/>
    <lineage>
        <taxon>Eukaryota</taxon>
        <taxon>Viridiplantae</taxon>
        <taxon>Streptophyta</taxon>
        <taxon>Embryophyta</taxon>
        <taxon>Tracheophyta</taxon>
        <taxon>Spermatophyta</taxon>
        <taxon>Magnoliopsida</taxon>
        <taxon>eudicotyledons</taxon>
        <taxon>Gunneridae</taxon>
        <taxon>Pentapetalae</taxon>
        <taxon>rosids</taxon>
        <taxon>fabids</taxon>
        <taxon>Fabales</taxon>
        <taxon>Fabaceae</taxon>
        <taxon>Papilionoideae</taxon>
        <taxon>50 kb inversion clade</taxon>
        <taxon>NPAAA clade</taxon>
        <taxon>Hologalegina</taxon>
        <taxon>IRL clade</taxon>
        <taxon>Trifolieae</taxon>
        <taxon>Trifolium</taxon>
    </lineage>
</organism>
<dbReference type="Gene3D" id="3.30.1460.20">
    <property type="match status" value="1"/>
</dbReference>
<evidence type="ECO:0000256" key="4">
    <source>
        <dbReference type="ARBA" id="ARBA00023203"/>
    </source>
</evidence>
<protein>
    <submittedName>
        <fullName evidence="6">Actin-related protein 2/3 complex subunit 4-like</fullName>
    </submittedName>
</protein>